<dbReference type="Pfam" id="PF00022">
    <property type="entry name" value="Actin"/>
    <property type="match status" value="2"/>
</dbReference>
<evidence type="ECO:0000313" key="2">
    <source>
        <dbReference type="EMBL" id="EFA86049.1"/>
    </source>
</evidence>
<reference evidence="2 3" key="1">
    <citation type="journal article" date="2011" name="Genome Res.">
        <title>Phylogeny-wide analysis of social amoeba genomes highlights ancient origins for complex intercellular communication.</title>
        <authorList>
            <person name="Heidel A.J."/>
            <person name="Lawal H.M."/>
            <person name="Felder M."/>
            <person name="Schilde C."/>
            <person name="Helps N.R."/>
            <person name="Tunggal B."/>
            <person name="Rivero F."/>
            <person name="John U."/>
            <person name="Schleicher M."/>
            <person name="Eichinger L."/>
            <person name="Platzer M."/>
            <person name="Noegel A.A."/>
            <person name="Schaap P."/>
            <person name="Gloeckner G."/>
        </authorList>
    </citation>
    <scope>NUCLEOTIDE SEQUENCE [LARGE SCALE GENOMIC DNA]</scope>
    <source>
        <strain evidence="3">ATCC 26659 / Pp 5 / PN500</strain>
    </source>
</reference>
<evidence type="ECO:0000256" key="1">
    <source>
        <dbReference type="RuleBase" id="RU000487"/>
    </source>
</evidence>
<keyword evidence="3" id="KW-1185">Reference proteome</keyword>
<dbReference type="SMART" id="SM00268">
    <property type="entry name" value="ACTIN"/>
    <property type="match status" value="1"/>
</dbReference>
<sequence length="364" mass="40003">MEEDIGVVVIDNGSGVCKAGLSSSEGPSVLFPSMVGRPRNTDITSQKDFYVGDEAQSNRDILNLTYPIEHGIITNWDDMEKIWSHIFYNALKTKPEEHSVFLTQIVNSPESINARMSGYMFETLSVPALYISSTPVLSLYASGQTSGLVIESGYGVSHTVPIYEGSLIAKGVKRLNLAGDGLTEYMKKLLEDRDITLDMDTALDIKEKFAYISLDNNESDKQNDHSSYELPDGQVITIGEERYRCPEGIFQPSLLGDESDAGIHQMAHSSLMECDVDICRDLSSKVVLSGGSTLFPGFSERISKELKTLCPSTMEINIFAPPERKNSAWIGGSVMSSLSSFGQLCVTKVEFEEIGPSIIKKTFT</sequence>
<protein>
    <recommendedName>
        <fullName evidence="4">Actin</fullName>
    </recommendedName>
</protein>
<comment type="similarity">
    <text evidence="1">Belongs to the actin family.</text>
</comment>
<dbReference type="PRINTS" id="PR00190">
    <property type="entry name" value="ACTIN"/>
</dbReference>
<evidence type="ECO:0000313" key="3">
    <source>
        <dbReference type="Proteomes" id="UP000001396"/>
    </source>
</evidence>
<dbReference type="AlphaFoldDB" id="D3AYM2"/>
<accession>D3AYM2</accession>
<comment type="caution">
    <text evidence="2">The sequence shown here is derived from an EMBL/GenBank/DDBJ whole genome shotgun (WGS) entry which is preliminary data.</text>
</comment>
<dbReference type="EMBL" id="ADBJ01000004">
    <property type="protein sequence ID" value="EFA86049.1"/>
    <property type="molecule type" value="Genomic_DNA"/>
</dbReference>
<dbReference type="Gene3D" id="3.90.640.10">
    <property type="entry name" value="Actin, Chain A, domain 4"/>
    <property type="match status" value="1"/>
</dbReference>
<dbReference type="InterPro" id="IPR043129">
    <property type="entry name" value="ATPase_NBD"/>
</dbReference>
<organism evidence="2 3">
    <name type="scientific">Heterostelium pallidum (strain ATCC 26659 / Pp 5 / PN500)</name>
    <name type="common">Cellular slime mold</name>
    <name type="synonym">Polysphondylium pallidum</name>
    <dbReference type="NCBI Taxonomy" id="670386"/>
    <lineage>
        <taxon>Eukaryota</taxon>
        <taxon>Amoebozoa</taxon>
        <taxon>Evosea</taxon>
        <taxon>Eumycetozoa</taxon>
        <taxon>Dictyostelia</taxon>
        <taxon>Acytosteliales</taxon>
        <taxon>Acytosteliaceae</taxon>
        <taxon>Heterostelium</taxon>
    </lineage>
</organism>
<evidence type="ECO:0008006" key="4">
    <source>
        <dbReference type="Google" id="ProtNLM"/>
    </source>
</evidence>
<dbReference type="FunFam" id="3.30.420.40:FF:000050">
    <property type="entry name" value="Actin, alpha skeletal muscle"/>
    <property type="match status" value="1"/>
</dbReference>
<dbReference type="InterPro" id="IPR004000">
    <property type="entry name" value="Actin"/>
</dbReference>
<dbReference type="SUPFAM" id="SSF53067">
    <property type="entry name" value="Actin-like ATPase domain"/>
    <property type="match status" value="2"/>
</dbReference>
<dbReference type="PANTHER" id="PTHR11937">
    <property type="entry name" value="ACTIN"/>
    <property type="match status" value="1"/>
</dbReference>
<dbReference type="Proteomes" id="UP000001396">
    <property type="component" value="Unassembled WGS sequence"/>
</dbReference>
<proteinExistence type="inferred from homology"/>
<dbReference type="InParanoid" id="D3AYM2"/>
<dbReference type="STRING" id="670386.D3AYM2"/>
<name>D3AYM2_HETP5</name>
<dbReference type="RefSeq" id="XP_020438155.1">
    <property type="nucleotide sequence ID" value="XM_020572297.1"/>
</dbReference>
<gene>
    <name evidence="2" type="ORF">PPL_01284</name>
</gene>
<dbReference type="GeneID" id="31356814"/>
<dbReference type="Gene3D" id="3.30.420.40">
    <property type="match status" value="2"/>
</dbReference>